<organism evidence="1">
    <name type="scientific">viral metagenome</name>
    <dbReference type="NCBI Taxonomy" id="1070528"/>
    <lineage>
        <taxon>unclassified sequences</taxon>
        <taxon>metagenomes</taxon>
        <taxon>organismal metagenomes</taxon>
    </lineage>
</organism>
<name>A0A6C0J298_9ZZZZ</name>
<dbReference type="Gene3D" id="3.10.450.50">
    <property type="match status" value="1"/>
</dbReference>
<dbReference type="InterPro" id="IPR004027">
    <property type="entry name" value="SEC_C_motif"/>
</dbReference>
<protein>
    <submittedName>
        <fullName evidence="1">Uncharacterized protein</fullName>
    </submittedName>
</protein>
<sequence length="96" mass="10860">MEHVLPLLKSLGISPDKITPEKIDKIKNMDLDFNKADSFTTENCNEILKILGVELSLPKKVVKKQRIGMNALCPCGSNIKYKKCCRINEIQLSNEK</sequence>
<dbReference type="AlphaFoldDB" id="A0A6C0J298"/>
<accession>A0A6C0J298</accession>
<dbReference type="SUPFAM" id="SSF103642">
    <property type="entry name" value="Sec-C motif"/>
    <property type="match status" value="1"/>
</dbReference>
<dbReference type="EMBL" id="MN740295">
    <property type="protein sequence ID" value="QHT98756.1"/>
    <property type="molecule type" value="Genomic_DNA"/>
</dbReference>
<evidence type="ECO:0000313" key="1">
    <source>
        <dbReference type="EMBL" id="QHT98756.1"/>
    </source>
</evidence>
<proteinExistence type="predicted"/>
<reference evidence="1" key="1">
    <citation type="journal article" date="2020" name="Nature">
        <title>Giant virus diversity and host interactions through global metagenomics.</title>
        <authorList>
            <person name="Schulz F."/>
            <person name="Roux S."/>
            <person name="Paez-Espino D."/>
            <person name="Jungbluth S."/>
            <person name="Walsh D.A."/>
            <person name="Denef V.J."/>
            <person name="McMahon K.D."/>
            <person name="Konstantinidis K.T."/>
            <person name="Eloe-Fadrosh E.A."/>
            <person name="Kyrpides N.C."/>
            <person name="Woyke T."/>
        </authorList>
    </citation>
    <scope>NUCLEOTIDE SEQUENCE</scope>
    <source>
        <strain evidence="1">GVMAG-M-3300025676-16</strain>
    </source>
</reference>
<dbReference type="Pfam" id="PF02810">
    <property type="entry name" value="SEC-C"/>
    <property type="match status" value="1"/>
</dbReference>